<keyword evidence="6" id="KW-0028">Amino-acid biosynthesis</keyword>
<organism evidence="12 13">
    <name type="scientific">Micavibrio aeruginosavorus</name>
    <dbReference type="NCBI Taxonomy" id="349221"/>
    <lineage>
        <taxon>Bacteria</taxon>
        <taxon>Pseudomonadati</taxon>
        <taxon>Bdellovibrionota</taxon>
        <taxon>Bdellovibrionia</taxon>
        <taxon>Bdellovibrionales</taxon>
        <taxon>Pseudobdellovibrionaceae</taxon>
        <taxon>Micavibrio</taxon>
    </lineage>
</organism>
<sequence length="509" mass="55958">MSPTLQEQLFSEILRARTRVYRVGQPTPLQQIKVPSVEAEIYIKREDLSPINAYKWRGAYNATAYLNETKGTKTVVAASAGNHAQGVALAAKLLGISAKIFMPTPTPMMKQNAVKLHGGDNVEIVLVGDTYDHASDAAKKYVADTGHDYVHPFDDVHTIAGQATIADELVLSGEGPFDYVFIPIGGGGMAAAVSSWLKLHHPNTKIIGVEGIDQASMKAAIGNGAPVTLNNIDAFCDGTAVKRVGDKTFELCRDNIDDYITVTNEEVCAAIQQYWETKRVIPEPSGAMGLAGLIQYAQSHPETKGKKLLTILCGANMDFGKLATISSQSAVGAHRRRYLRFHLDEKHGSLLNILEQKFPDINVTEFQYGKTSNTQGFPVIAFEASPERMSHLDDDLKKSGIPFEDVTGDPDVRYRIINYNPALFSLPELLHVHFPERKGALRDFMRRISSVSNVVYFNYAYSGESIGRALMGFEFASETDKAQFFELIKNTPVDCSPVDADTQKRILAH</sequence>
<dbReference type="InterPro" id="IPR038110">
    <property type="entry name" value="TD_ACT-like_sf"/>
</dbReference>
<evidence type="ECO:0000256" key="6">
    <source>
        <dbReference type="ARBA" id="ARBA00022605"/>
    </source>
</evidence>
<evidence type="ECO:0000259" key="11">
    <source>
        <dbReference type="PROSITE" id="PS51672"/>
    </source>
</evidence>
<dbReference type="Pfam" id="PF00291">
    <property type="entry name" value="PALP"/>
    <property type="match status" value="1"/>
</dbReference>
<comment type="similarity">
    <text evidence="4">Belongs to the serine/threonine dehydratase family.</text>
</comment>
<dbReference type="Proteomes" id="UP000249739">
    <property type="component" value="Unassembled WGS sequence"/>
</dbReference>
<gene>
    <name evidence="12" type="ORF">DI586_04735</name>
</gene>
<dbReference type="EMBL" id="QFOT01000037">
    <property type="protein sequence ID" value="PZP56107.1"/>
    <property type="molecule type" value="Genomic_DNA"/>
</dbReference>
<comment type="caution">
    <text evidence="12">The sequence shown here is derived from an EMBL/GenBank/DDBJ whole genome shotgun (WGS) entry which is preliminary data.</text>
</comment>
<dbReference type="GO" id="GO:0009097">
    <property type="term" value="P:isoleucine biosynthetic process"/>
    <property type="evidence" value="ECO:0007669"/>
    <property type="project" value="UniProtKB-UniPathway"/>
</dbReference>
<accession>A0A2W5FQL2</accession>
<dbReference type="SUPFAM" id="SSF55021">
    <property type="entry name" value="ACT-like"/>
    <property type="match status" value="2"/>
</dbReference>
<dbReference type="InterPro" id="IPR036052">
    <property type="entry name" value="TrpB-like_PALP_sf"/>
</dbReference>
<dbReference type="SUPFAM" id="SSF53686">
    <property type="entry name" value="Tryptophan synthase beta subunit-like PLP-dependent enzymes"/>
    <property type="match status" value="1"/>
</dbReference>
<evidence type="ECO:0000256" key="4">
    <source>
        <dbReference type="ARBA" id="ARBA00010869"/>
    </source>
</evidence>
<evidence type="ECO:0000256" key="7">
    <source>
        <dbReference type="ARBA" id="ARBA00022624"/>
    </source>
</evidence>
<dbReference type="PROSITE" id="PS51672">
    <property type="entry name" value="ACT_LIKE"/>
    <property type="match status" value="1"/>
</dbReference>
<evidence type="ECO:0000256" key="1">
    <source>
        <dbReference type="ARBA" id="ARBA00001274"/>
    </source>
</evidence>
<dbReference type="Gene3D" id="3.40.1020.10">
    <property type="entry name" value="Biosynthetic Threonine Deaminase, Domain 3"/>
    <property type="match status" value="1"/>
</dbReference>
<name>A0A2W5FQL2_9BACT</name>
<evidence type="ECO:0000256" key="2">
    <source>
        <dbReference type="ARBA" id="ARBA00001933"/>
    </source>
</evidence>
<dbReference type="PANTHER" id="PTHR48078">
    <property type="entry name" value="THREONINE DEHYDRATASE, MITOCHONDRIAL-RELATED"/>
    <property type="match status" value="1"/>
</dbReference>
<dbReference type="UniPathway" id="UPA00047">
    <property type="reaction ID" value="UER00054"/>
</dbReference>
<dbReference type="EC" id="4.3.1.19" evidence="5"/>
<dbReference type="InterPro" id="IPR001721">
    <property type="entry name" value="TD_ACT-like"/>
</dbReference>
<comment type="cofactor">
    <cofactor evidence="2">
        <name>pyridoxal 5'-phosphate</name>
        <dbReference type="ChEBI" id="CHEBI:597326"/>
    </cofactor>
</comment>
<dbReference type="GO" id="GO:0006565">
    <property type="term" value="P:L-serine catabolic process"/>
    <property type="evidence" value="ECO:0007669"/>
    <property type="project" value="TreeGrafter"/>
</dbReference>
<dbReference type="AlphaFoldDB" id="A0A2W5FQL2"/>
<protein>
    <recommendedName>
        <fullName evidence="5">threonine ammonia-lyase</fullName>
        <ecNumber evidence="5">4.3.1.19</ecNumber>
    </recommendedName>
</protein>
<evidence type="ECO:0000256" key="9">
    <source>
        <dbReference type="ARBA" id="ARBA00023239"/>
    </source>
</evidence>
<feature type="domain" description="ACT-like" evidence="11">
    <location>
        <begin position="428"/>
        <end position="500"/>
    </location>
</feature>
<dbReference type="GO" id="GO:0003941">
    <property type="term" value="F:L-serine ammonia-lyase activity"/>
    <property type="evidence" value="ECO:0007669"/>
    <property type="project" value="TreeGrafter"/>
</dbReference>
<proteinExistence type="inferred from homology"/>
<evidence type="ECO:0000313" key="13">
    <source>
        <dbReference type="Proteomes" id="UP000249739"/>
    </source>
</evidence>
<dbReference type="Pfam" id="PF00585">
    <property type="entry name" value="Thr_dehydrat_C"/>
    <property type="match status" value="2"/>
</dbReference>
<comment type="catalytic activity">
    <reaction evidence="1">
        <text>L-threonine = 2-oxobutanoate + NH4(+)</text>
        <dbReference type="Rhea" id="RHEA:22108"/>
        <dbReference type="ChEBI" id="CHEBI:16763"/>
        <dbReference type="ChEBI" id="CHEBI:28938"/>
        <dbReference type="ChEBI" id="CHEBI:57926"/>
        <dbReference type="EC" id="4.3.1.19"/>
    </reaction>
</comment>
<evidence type="ECO:0000256" key="3">
    <source>
        <dbReference type="ARBA" id="ARBA00004810"/>
    </source>
</evidence>
<evidence type="ECO:0000313" key="12">
    <source>
        <dbReference type="EMBL" id="PZP56107.1"/>
    </source>
</evidence>
<dbReference type="InterPro" id="IPR045865">
    <property type="entry name" value="ACT-like_dom_sf"/>
</dbReference>
<keyword evidence="9" id="KW-0456">Lyase</keyword>
<dbReference type="Gene3D" id="3.40.50.1100">
    <property type="match status" value="2"/>
</dbReference>
<evidence type="ECO:0000256" key="8">
    <source>
        <dbReference type="ARBA" id="ARBA00022898"/>
    </source>
</evidence>
<reference evidence="12 13" key="1">
    <citation type="submission" date="2017-08" db="EMBL/GenBank/DDBJ databases">
        <title>Infants hospitalized years apart are colonized by the same room-sourced microbial strains.</title>
        <authorList>
            <person name="Brooks B."/>
            <person name="Olm M.R."/>
            <person name="Firek B.A."/>
            <person name="Baker R."/>
            <person name="Thomas B.C."/>
            <person name="Morowitz M.J."/>
            <person name="Banfield J.F."/>
        </authorList>
    </citation>
    <scope>NUCLEOTIDE SEQUENCE [LARGE SCALE GENOMIC DNA]</scope>
    <source>
        <strain evidence="12">S2_006_000_R2_64</strain>
    </source>
</reference>
<comment type="pathway">
    <text evidence="3">Amino-acid biosynthesis; L-isoleucine biosynthesis; 2-oxobutanoate from L-threonine: step 1/1.</text>
</comment>
<keyword evidence="7" id="KW-0412">Isoleucine biosynthesis</keyword>
<keyword evidence="10" id="KW-0100">Branched-chain amino acid biosynthesis</keyword>
<evidence type="ECO:0000256" key="5">
    <source>
        <dbReference type="ARBA" id="ARBA00012096"/>
    </source>
</evidence>
<evidence type="ECO:0000256" key="10">
    <source>
        <dbReference type="ARBA" id="ARBA00023304"/>
    </source>
</evidence>
<dbReference type="InterPro" id="IPR001926">
    <property type="entry name" value="TrpB-like_PALP"/>
</dbReference>
<dbReference type="PANTHER" id="PTHR48078:SF11">
    <property type="entry name" value="THREONINE DEHYDRATASE, MITOCHONDRIAL"/>
    <property type="match status" value="1"/>
</dbReference>
<dbReference type="InterPro" id="IPR050147">
    <property type="entry name" value="Ser/Thr_Dehydratase"/>
</dbReference>
<dbReference type="GO" id="GO:0004794">
    <property type="term" value="F:threonine deaminase activity"/>
    <property type="evidence" value="ECO:0007669"/>
    <property type="project" value="UniProtKB-EC"/>
</dbReference>
<dbReference type="FunFam" id="3.40.50.1100:FF:000005">
    <property type="entry name" value="Threonine dehydratase catabolic"/>
    <property type="match status" value="1"/>
</dbReference>
<dbReference type="GO" id="GO:0006567">
    <property type="term" value="P:L-threonine catabolic process"/>
    <property type="evidence" value="ECO:0007669"/>
    <property type="project" value="TreeGrafter"/>
</dbReference>
<dbReference type="CDD" id="cd01562">
    <property type="entry name" value="Thr-dehyd"/>
    <property type="match status" value="1"/>
</dbReference>
<keyword evidence="8" id="KW-0663">Pyridoxal phosphate</keyword>